<gene>
    <name evidence="1" type="ORF">NG800_011345</name>
</gene>
<evidence type="ECO:0000313" key="2">
    <source>
        <dbReference type="Proteomes" id="UP001204439"/>
    </source>
</evidence>
<comment type="caution">
    <text evidence="1">The sequence shown here is derived from an EMBL/GenBank/DDBJ whole genome shotgun (WGS) entry which is preliminary data.</text>
</comment>
<reference evidence="1 2" key="1">
    <citation type="submission" date="2023-11" db="EMBL/GenBank/DDBJ databases">
        <title>First isolation, identification, and characterization of non-pathogenic Epilithonimonas ginsengisoli isolated from diseased farmed rainbow trout (Oncorhynchus mykiss) in Chile.</title>
        <authorList>
            <person name="Miranda C.D."/>
            <person name="Irgang R."/>
            <person name="Concha C."/>
            <person name="Rojas R."/>
            <person name="Avendano R."/>
        </authorList>
    </citation>
    <scope>NUCLEOTIDE SEQUENCE [LARGE SCALE GENOMIC DNA]</scope>
    <source>
        <strain evidence="1 2">FP99</strain>
    </source>
</reference>
<dbReference type="EMBL" id="JAMXLT020000019">
    <property type="protein sequence ID" value="MDW8549508.1"/>
    <property type="molecule type" value="Genomic_DNA"/>
</dbReference>
<name>A0ABU4JIJ2_9FLAO</name>
<sequence length="96" mass="11507">MMEKFSLFSEGQIREWYLDLKKMYQQINIVELPFDQDHILPEERVAAVLGVSKRTMRAYRARKRLSFLKLEGQVYYIKVLLYAELILLCLDSRKDC</sequence>
<dbReference type="Proteomes" id="UP001204439">
    <property type="component" value="Unassembled WGS sequence"/>
</dbReference>
<keyword evidence="2" id="KW-1185">Reference proteome</keyword>
<proteinExistence type="predicted"/>
<dbReference type="RefSeq" id="WP_218281610.1">
    <property type="nucleotide sequence ID" value="NZ_JAMXLT020000019.1"/>
</dbReference>
<evidence type="ECO:0000313" key="1">
    <source>
        <dbReference type="EMBL" id="MDW8549508.1"/>
    </source>
</evidence>
<organism evidence="1 2">
    <name type="scientific">Epilithonimonas ginsengisoli</name>
    <dbReference type="NCBI Taxonomy" id="1245592"/>
    <lineage>
        <taxon>Bacteria</taxon>
        <taxon>Pseudomonadati</taxon>
        <taxon>Bacteroidota</taxon>
        <taxon>Flavobacteriia</taxon>
        <taxon>Flavobacteriales</taxon>
        <taxon>Weeksellaceae</taxon>
        <taxon>Chryseobacterium group</taxon>
        <taxon>Epilithonimonas</taxon>
    </lineage>
</organism>
<protein>
    <submittedName>
        <fullName evidence="1">Helix-turn-helix domain-containing protein</fullName>
    </submittedName>
</protein>
<accession>A0ABU4JIJ2</accession>